<accession>A0AAV4A0G9</accession>
<proteinExistence type="predicted"/>
<dbReference type="Proteomes" id="UP000735302">
    <property type="component" value="Unassembled WGS sequence"/>
</dbReference>
<dbReference type="AlphaFoldDB" id="A0AAV4A0G9"/>
<organism evidence="1 2">
    <name type="scientific">Plakobranchus ocellatus</name>
    <dbReference type="NCBI Taxonomy" id="259542"/>
    <lineage>
        <taxon>Eukaryota</taxon>
        <taxon>Metazoa</taxon>
        <taxon>Spiralia</taxon>
        <taxon>Lophotrochozoa</taxon>
        <taxon>Mollusca</taxon>
        <taxon>Gastropoda</taxon>
        <taxon>Heterobranchia</taxon>
        <taxon>Euthyneura</taxon>
        <taxon>Panpulmonata</taxon>
        <taxon>Sacoglossa</taxon>
        <taxon>Placobranchoidea</taxon>
        <taxon>Plakobranchidae</taxon>
        <taxon>Plakobranchus</taxon>
    </lineage>
</organism>
<comment type="caution">
    <text evidence="1">The sequence shown here is derived from an EMBL/GenBank/DDBJ whole genome shotgun (WGS) entry which is preliminary data.</text>
</comment>
<dbReference type="EMBL" id="BLXT01003184">
    <property type="protein sequence ID" value="GFO01084.1"/>
    <property type="molecule type" value="Genomic_DNA"/>
</dbReference>
<protein>
    <submittedName>
        <fullName evidence="1">Uncharacterized protein</fullName>
    </submittedName>
</protein>
<keyword evidence="2" id="KW-1185">Reference proteome</keyword>
<gene>
    <name evidence="1" type="ORF">PoB_002758900</name>
</gene>
<reference evidence="1 2" key="1">
    <citation type="journal article" date="2021" name="Elife">
        <title>Chloroplast acquisition without the gene transfer in kleptoplastic sea slugs, Plakobranchus ocellatus.</title>
        <authorList>
            <person name="Maeda T."/>
            <person name="Takahashi S."/>
            <person name="Yoshida T."/>
            <person name="Shimamura S."/>
            <person name="Takaki Y."/>
            <person name="Nagai Y."/>
            <person name="Toyoda A."/>
            <person name="Suzuki Y."/>
            <person name="Arimoto A."/>
            <person name="Ishii H."/>
            <person name="Satoh N."/>
            <person name="Nishiyama T."/>
            <person name="Hasebe M."/>
            <person name="Maruyama T."/>
            <person name="Minagawa J."/>
            <person name="Obokata J."/>
            <person name="Shigenobu S."/>
        </authorList>
    </citation>
    <scope>NUCLEOTIDE SEQUENCE [LARGE SCALE GENOMIC DNA]</scope>
</reference>
<evidence type="ECO:0000313" key="2">
    <source>
        <dbReference type="Proteomes" id="UP000735302"/>
    </source>
</evidence>
<evidence type="ECO:0000313" key="1">
    <source>
        <dbReference type="EMBL" id="GFO01084.1"/>
    </source>
</evidence>
<sequence length="113" mass="12810">MLHQLLTQPLAPKNRPGHKLSLKSKVRCLGHLNFTLGEISSITEIPQFRAYQGCGESPAEMLSLDFIHKLLINRARILIGPVTTRKTKSYRPKFCDLVRPVQRRRSVSNVCTS</sequence>
<name>A0AAV4A0G9_9GAST</name>